<organism evidence="2 3">
    <name type="scientific">Methylobrevis pamukkalensis</name>
    <dbReference type="NCBI Taxonomy" id="1439726"/>
    <lineage>
        <taxon>Bacteria</taxon>
        <taxon>Pseudomonadati</taxon>
        <taxon>Pseudomonadota</taxon>
        <taxon>Alphaproteobacteria</taxon>
        <taxon>Hyphomicrobiales</taxon>
        <taxon>Pleomorphomonadaceae</taxon>
        <taxon>Methylobrevis</taxon>
    </lineage>
</organism>
<proteinExistence type="predicted"/>
<dbReference type="EMBL" id="MCRJ01000031">
    <property type="protein sequence ID" value="ODN71050.1"/>
    <property type="molecule type" value="Genomic_DNA"/>
</dbReference>
<sequence>MKLPKGTIVAVADGEKFNLFRNVGDEAGMKLSNVKHEAVEADAGTSTGRQSSAANPDHGQASEDQFSAGIVQHLNQEALTGKIENLVIIAAPRALGEMRQHYHKALSAVLLGELAKDLTGHSLADVEKALDAA</sequence>
<name>A0A1E3H416_9HYPH</name>
<protein>
    <recommendedName>
        <fullName evidence="4">Protein required for attachment to host cells</fullName>
    </recommendedName>
</protein>
<accession>A0A1E3H416</accession>
<comment type="caution">
    <text evidence="2">The sequence shown here is derived from an EMBL/GenBank/DDBJ whole genome shotgun (WGS) entry which is preliminary data.</text>
</comment>
<dbReference type="Proteomes" id="UP000094622">
    <property type="component" value="Unassembled WGS sequence"/>
</dbReference>
<feature type="compositionally biased region" description="Polar residues" evidence="1">
    <location>
        <begin position="44"/>
        <end position="54"/>
    </location>
</feature>
<keyword evidence="3" id="KW-1185">Reference proteome</keyword>
<evidence type="ECO:0000256" key="1">
    <source>
        <dbReference type="SAM" id="MobiDB-lite"/>
    </source>
</evidence>
<dbReference type="InterPro" id="IPR041374">
    <property type="entry name" value="BaeRF_family12"/>
</dbReference>
<dbReference type="PATRIC" id="fig|1439726.3.peg.1699"/>
<gene>
    <name evidence="2" type="ORF">A6302_01611</name>
</gene>
<evidence type="ECO:0000313" key="3">
    <source>
        <dbReference type="Proteomes" id="UP000094622"/>
    </source>
</evidence>
<dbReference type="RefSeq" id="WP_069306473.1">
    <property type="nucleotide sequence ID" value="NZ_MCRJ01000031.1"/>
</dbReference>
<feature type="region of interest" description="Disordered" evidence="1">
    <location>
        <begin position="38"/>
        <end position="65"/>
    </location>
</feature>
<dbReference type="OrthoDB" id="9812459at2"/>
<dbReference type="AlphaFoldDB" id="A0A1E3H416"/>
<dbReference type="Pfam" id="PF18856">
    <property type="entry name" value="baeRF_family12"/>
    <property type="match status" value="1"/>
</dbReference>
<reference evidence="2 3" key="1">
    <citation type="submission" date="2016-07" db="EMBL/GenBank/DDBJ databases">
        <title>Draft Genome Sequence of Methylobrevis pamukkalensis PK2.</title>
        <authorList>
            <person name="Vasilenko O.V."/>
            <person name="Doronina N.V."/>
            <person name="Shmareva M.N."/>
            <person name="Tarlachkov S.V."/>
            <person name="Mustakhimov I."/>
            <person name="Trotsenko Y.A."/>
        </authorList>
    </citation>
    <scope>NUCLEOTIDE SEQUENCE [LARGE SCALE GENOMIC DNA]</scope>
    <source>
        <strain evidence="2 3">PK2</strain>
    </source>
</reference>
<evidence type="ECO:0008006" key="4">
    <source>
        <dbReference type="Google" id="ProtNLM"/>
    </source>
</evidence>
<evidence type="ECO:0000313" key="2">
    <source>
        <dbReference type="EMBL" id="ODN71050.1"/>
    </source>
</evidence>